<dbReference type="EMBL" id="CP014692">
    <property type="protein sequence ID" value="AQS86530.1"/>
    <property type="molecule type" value="Genomic_DNA"/>
</dbReference>
<dbReference type="STRING" id="435.A0U92_14195"/>
<dbReference type="Pfam" id="PF07992">
    <property type="entry name" value="Pyr_redox_2"/>
    <property type="match status" value="1"/>
</dbReference>
<dbReference type="eggNOG" id="COG0446">
    <property type="taxonomic scope" value="Bacteria"/>
</dbReference>
<dbReference type="Gene3D" id="3.50.50.60">
    <property type="entry name" value="FAD/NAD(P)-binding domain"/>
    <property type="match status" value="2"/>
</dbReference>
<dbReference type="SUPFAM" id="SSF51905">
    <property type="entry name" value="FAD/NAD(P)-binding domain"/>
    <property type="match status" value="1"/>
</dbReference>
<dbReference type="PRINTS" id="PR00469">
    <property type="entry name" value="PNDRDTASEII"/>
</dbReference>
<dbReference type="OrthoDB" id="9803192at2"/>
<evidence type="ECO:0000313" key="4">
    <source>
        <dbReference type="Proteomes" id="UP000188937"/>
    </source>
</evidence>
<dbReference type="Proteomes" id="UP000188937">
    <property type="component" value="Chromosome"/>
</dbReference>
<evidence type="ECO:0000256" key="1">
    <source>
        <dbReference type="ARBA" id="ARBA00023002"/>
    </source>
</evidence>
<gene>
    <name evidence="3" type="ORF">A0U92_14195</name>
</gene>
<dbReference type="PANTHER" id="PTHR42949:SF3">
    <property type="entry name" value="ANAEROBIC GLYCEROL-3-PHOSPHATE DEHYDROGENASE SUBUNIT B"/>
    <property type="match status" value="1"/>
</dbReference>
<dbReference type="InterPro" id="IPR036188">
    <property type="entry name" value="FAD/NAD-bd_sf"/>
</dbReference>
<evidence type="ECO:0000259" key="2">
    <source>
        <dbReference type="Pfam" id="PF07992"/>
    </source>
</evidence>
<dbReference type="InterPro" id="IPR051691">
    <property type="entry name" value="Metab_Enz_Cyan_OpOx_G3PDH"/>
</dbReference>
<keyword evidence="4" id="KW-1185">Reference proteome</keyword>
<protein>
    <submittedName>
        <fullName evidence="3">Pyridine nucleotide-disulfide oxidoreductase</fullName>
    </submittedName>
</protein>
<dbReference type="AlphaFoldDB" id="A0A1U9KL73"/>
<accession>A0A1U9KL73</accession>
<dbReference type="GO" id="GO:0016491">
    <property type="term" value="F:oxidoreductase activity"/>
    <property type="evidence" value="ECO:0007669"/>
    <property type="project" value="UniProtKB-KW"/>
</dbReference>
<dbReference type="PANTHER" id="PTHR42949">
    <property type="entry name" value="ANAEROBIC GLYCEROL-3-PHOSPHATE DEHYDROGENASE SUBUNIT B"/>
    <property type="match status" value="1"/>
</dbReference>
<dbReference type="InterPro" id="IPR023753">
    <property type="entry name" value="FAD/NAD-binding_dom"/>
</dbReference>
<dbReference type="KEGG" id="aace:A0U92_14195"/>
<evidence type="ECO:0000313" key="3">
    <source>
        <dbReference type="EMBL" id="AQS86530.1"/>
    </source>
</evidence>
<organism evidence="3 4">
    <name type="scientific">Acetobacter aceti</name>
    <dbReference type="NCBI Taxonomy" id="435"/>
    <lineage>
        <taxon>Bacteria</taxon>
        <taxon>Pseudomonadati</taxon>
        <taxon>Pseudomonadota</taxon>
        <taxon>Alphaproteobacteria</taxon>
        <taxon>Acetobacterales</taxon>
        <taxon>Acetobacteraceae</taxon>
        <taxon>Acetobacter</taxon>
        <taxon>Acetobacter subgen. Acetobacter</taxon>
    </lineage>
</organism>
<proteinExistence type="predicted"/>
<reference evidence="3 4" key="1">
    <citation type="submission" date="2016-03" db="EMBL/GenBank/DDBJ databases">
        <title>Acetic acid bacteria sequencing.</title>
        <authorList>
            <person name="Brandt J."/>
            <person name="Jakob F."/>
            <person name="Vogel R.F."/>
        </authorList>
    </citation>
    <scope>NUCLEOTIDE SEQUENCE [LARGE SCALE GENOMIC DNA]</scope>
    <source>
        <strain evidence="3 4">TMW2.1153</strain>
    </source>
</reference>
<feature type="domain" description="FAD/NAD(P)-binding" evidence="2">
    <location>
        <begin position="2"/>
        <end position="291"/>
    </location>
</feature>
<sequence length="399" mass="42520">MYDVLIVGAGPAGLSAARVLKHAGVEKIAVLERTGEPGGLPRYCGHPGFGMLDFGRVWRGPRYARALTEAAGVPILTDTTVTGIESGGVVHVSTERGPETWQARAILLATGTRETPRGPRLVSGTRPWGVTTTGAFQEMVMKGLRPFRKPVIIGSELVSFSALMTARHGRVKPVAMIEQNARITAQRPAEVLASMVYGTPILLNTQLVSILGGDRVEGVEIEQDGERRTLACDGVVFTGQFVPDAILARTSGLALDGGTRGPAIDSTFRTQDPRVFAAGNVLRAVEHSGQAALEGRAAARMILRALEGRLPDPGSAVPVTCGQGVASVWPQRLHAAPRGRIVLHARMETPQRGVLRLSDERGRTVAHRRVNVLPERRVELAVPAAALSGVSALRLEVEQ</sequence>
<dbReference type="PRINTS" id="PR00368">
    <property type="entry name" value="FADPNR"/>
</dbReference>
<keyword evidence="1" id="KW-0560">Oxidoreductase</keyword>
<name>A0A1U9KL73_ACEAC</name>